<dbReference type="Proteomes" id="UP001187471">
    <property type="component" value="Unassembled WGS sequence"/>
</dbReference>
<comment type="caution">
    <text evidence="2">The sequence shown here is derived from an EMBL/GenBank/DDBJ whole genome shotgun (WGS) entry which is preliminary data.</text>
</comment>
<dbReference type="InterPro" id="IPR037546">
    <property type="entry name" value="SAC51-like"/>
</dbReference>
<evidence type="ECO:0000313" key="3">
    <source>
        <dbReference type="Proteomes" id="UP001187471"/>
    </source>
</evidence>
<feature type="region of interest" description="Disordered" evidence="1">
    <location>
        <begin position="285"/>
        <end position="313"/>
    </location>
</feature>
<accession>A0AA88S5P3</accession>
<dbReference type="PANTHER" id="PTHR36066">
    <property type="entry name" value="TRANSCRIPTION FACTOR BHLH145"/>
    <property type="match status" value="1"/>
</dbReference>
<dbReference type="EMBL" id="JAVXUO010001352">
    <property type="protein sequence ID" value="KAK2983155.1"/>
    <property type="molecule type" value="Genomic_DNA"/>
</dbReference>
<gene>
    <name evidence="2" type="ORF">RJ640_018500</name>
</gene>
<keyword evidence="3" id="KW-1185">Reference proteome</keyword>
<reference evidence="2" key="1">
    <citation type="submission" date="2022-12" db="EMBL/GenBank/DDBJ databases">
        <title>Draft genome assemblies for two species of Escallonia (Escalloniales).</title>
        <authorList>
            <person name="Chanderbali A."/>
            <person name="Dervinis C."/>
            <person name="Anghel I."/>
            <person name="Soltis D."/>
            <person name="Soltis P."/>
            <person name="Zapata F."/>
        </authorList>
    </citation>
    <scope>NUCLEOTIDE SEQUENCE</scope>
    <source>
        <strain evidence="2">UCBG92.1500</strain>
        <tissue evidence="2">Leaf</tissue>
    </source>
</reference>
<dbReference type="AlphaFoldDB" id="A0AA88S5P3"/>
<protein>
    <submittedName>
        <fullName evidence="2">Uncharacterized protein</fullName>
    </submittedName>
</protein>
<sequence>MKSRNSQTRLQASLAALRSIRRTSVLPFYQISARSQKEVMVCQAASQTRFRALKHENGIAGGSTIIVRVIACFQPLQDCQVIVWPMLNAEDSWLFQQHSSWDLPNLNHMNSVLLSGEQNILPSSANPFSVNVANPGFTSSVFPGVKIGNGIADQGLSQCLPPLMESSLTPPNASFKGSQFAFPHRLGIETTPSDVNGRQKRFMIFDQSGNQTRMFFSPFGCSSRIPTVEPTKTVCHLHDGKQSALVEKISPTKPIIQDTLDVRHITVEKSYVHEDTDEINALLYSDDDEDDGDEFEGEDDEVTSTGHSPFTLKGSSAEYEQVGEISEEVVSSNGSTKRQKLLGGGCIKSSVVDAASSVKLCRSLKYTNDAESSSASDKVQSKVLGSNLGNKRIMKDKINETLRILESIIPVSKSKDPLLIIDDAISYLQSMKLEAKALGISYH</sequence>
<dbReference type="PANTHER" id="PTHR36066:SF8">
    <property type="entry name" value="TRANSCRIPTION FACTOR SAC51"/>
    <property type="match status" value="1"/>
</dbReference>
<proteinExistence type="predicted"/>
<organism evidence="2 3">
    <name type="scientific">Escallonia rubra</name>
    <dbReference type="NCBI Taxonomy" id="112253"/>
    <lineage>
        <taxon>Eukaryota</taxon>
        <taxon>Viridiplantae</taxon>
        <taxon>Streptophyta</taxon>
        <taxon>Embryophyta</taxon>
        <taxon>Tracheophyta</taxon>
        <taxon>Spermatophyta</taxon>
        <taxon>Magnoliopsida</taxon>
        <taxon>eudicotyledons</taxon>
        <taxon>Gunneridae</taxon>
        <taxon>Pentapetalae</taxon>
        <taxon>asterids</taxon>
        <taxon>campanulids</taxon>
        <taxon>Escalloniales</taxon>
        <taxon>Escalloniaceae</taxon>
        <taxon>Escallonia</taxon>
    </lineage>
</organism>
<name>A0AA88S5P3_9ASTE</name>
<evidence type="ECO:0000256" key="1">
    <source>
        <dbReference type="SAM" id="MobiDB-lite"/>
    </source>
</evidence>
<evidence type="ECO:0000313" key="2">
    <source>
        <dbReference type="EMBL" id="KAK2983155.1"/>
    </source>
</evidence>
<feature type="compositionally biased region" description="Acidic residues" evidence="1">
    <location>
        <begin position="285"/>
        <end position="302"/>
    </location>
</feature>